<evidence type="ECO:0000256" key="1">
    <source>
        <dbReference type="SAM" id="Phobius"/>
    </source>
</evidence>
<keyword evidence="3" id="KW-1185">Reference proteome</keyword>
<keyword evidence="1" id="KW-0812">Transmembrane</keyword>
<dbReference type="EMBL" id="PDLN01000021">
    <property type="protein sequence ID" value="RDW58453.1"/>
    <property type="molecule type" value="Genomic_DNA"/>
</dbReference>
<sequence>MTDPLAYIRGSCTDSSLFPGSYDPITACPGAEFCCTLNADNLQSCCGLTGNTEASVFTLGAASTVTVIGVTSSTVSPVSNPTTSVQSTSSFTSPIANIGGASGGSGHGSKSTKIGIAIGVSVGVLLIVAYVFLVVRFRRRKQTNAVCYPEADAQQNPQWEAGTQELPGDFKEDLGATKETETILKERYSVTNHAELDGNIVPRELHG</sequence>
<accession>A0A3D8Q9C9</accession>
<dbReference type="Proteomes" id="UP000256328">
    <property type="component" value="Unassembled WGS sequence"/>
</dbReference>
<evidence type="ECO:0008006" key="4">
    <source>
        <dbReference type="Google" id="ProtNLM"/>
    </source>
</evidence>
<name>A0A3D8Q9C9_9HELO</name>
<keyword evidence="1" id="KW-0472">Membrane</keyword>
<gene>
    <name evidence="2" type="ORF">BP5796_12383</name>
</gene>
<organism evidence="2 3">
    <name type="scientific">Coleophoma crateriformis</name>
    <dbReference type="NCBI Taxonomy" id="565419"/>
    <lineage>
        <taxon>Eukaryota</taxon>
        <taxon>Fungi</taxon>
        <taxon>Dikarya</taxon>
        <taxon>Ascomycota</taxon>
        <taxon>Pezizomycotina</taxon>
        <taxon>Leotiomycetes</taxon>
        <taxon>Helotiales</taxon>
        <taxon>Dermateaceae</taxon>
        <taxon>Coleophoma</taxon>
    </lineage>
</organism>
<comment type="caution">
    <text evidence="2">The sequence shown here is derived from an EMBL/GenBank/DDBJ whole genome shotgun (WGS) entry which is preliminary data.</text>
</comment>
<reference evidence="2 3" key="1">
    <citation type="journal article" date="2018" name="IMA Fungus">
        <title>IMA Genome-F 9: Draft genome sequence of Annulohypoxylon stygium, Aspergillus mulundensis, Berkeleyomyces basicola (syn. Thielaviopsis basicola), Ceratocystis smalleyi, two Cercospora beticola strains, Coleophoma cylindrospora, Fusarium fracticaudum, Phialophora cf. hyalina, and Morchella septimelata.</title>
        <authorList>
            <person name="Wingfield B.D."/>
            <person name="Bills G.F."/>
            <person name="Dong Y."/>
            <person name="Huang W."/>
            <person name="Nel W.J."/>
            <person name="Swalarsk-Parry B.S."/>
            <person name="Vaghefi N."/>
            <person name="Wilken P.M."/>
            <person name="An Z."/>
            <person name="de Beer Z.W."/>
            <person name="De Vos L."/>
            <person name="Chen L."/>
            <person name="Duong T.A."/>
            <person name="Gao Y."/>
            <person name="Hammerbacher A."/>
            <person name="Kikkert J.R."/>
            <person name="Li Y."/>
            <person name="Li H."/>
            <person name="Li K."/>
            <person name="Li Q."/>
            <person name="Liu X."/>
            <person name="Ma X."/>
            <person name="Naidoo K."/>
            <person name="Pethybridge S.J."/>
            <person name="Sun J."/>
            <person name="Steenkamp E.T."/>
            <person name="van der Nest M.A."/>
            <person name="van Wyk S."/>
            <person name="Wingfield M.J."/>
            <person name="Xiong C."/>
            <person name="Yue Q."/>
            <person name="Zhang X."/>
        </authorList>
    </citation>
    <scope>NUCLEOTIDE SEQUENCE [LARGE SCALE GENOMIC DNA]</scope>
    <source>
        <strain evidence="2 3">BP5796</strain>
    </source>
</reference>
<protein>
    <recommendedName>
        <fullName evidence="4">Mid2 domain-containing protein</fullName>
    </recommendedName>
</protein>
<feature type="transmembrane region" description="Helical" evidence="1">
    <location>
        <begin position="114"/>
        <end position="135"/>
    </location>
</feature>
<dbReference type="AlphaFoldDB" id="A0A3D8Q9C9"/>
<evidence type="ECO:0000313" key="3">
    <source>
        <dbReference type="Proteomes" id="UP000256328"/>
    </source>
</evidence>
<dbReference type="OrthoDB" id="3544486at2759"/>
<proteinExistence type="predicted"/>
<keyword evidence="1" id="KW-1133">Transmembrane helix</keyword>
<evidence type="ECO:0000313" key="2">
    <source>
        <dbReference type="EMBL" id="RDW58453.1"/>
    </source>
</evidence>